<dbReference type="EMBL" id="KL596672">
    <property type="protein sequence ID" value="KER29766.1"/>
    <property type="molecule type" value="Genomic_DNA"/>
</dbReference>
<keyword evidence="2" id="KW-1185">Reference proteome</keyword>
<proteinExistence type="predicted"/>
<dbReference type="KEGG" id="ovi:T265_03676"/>
<dbReference type="AlphaFoldDB" id="A0A074ZRQ1"/>
<sequence>MSRIIGCTVHQYDSLKKFEKKDTAESNEQRTESANFREQFGNEARSASDGFRGFDCAPLELSEFVCVKFSRSLSKKSSYQWTCLSSFSQSLSGKPITPSTGSSVELIGSSEDLAYSAAMDFASGPLWHGFRAVWSLDVTDLEKYKEIMLFGLIMIKSNQRDIVQANLLHTGKIIPV</sequence>
<protein>
    <submittedName>
        <fullName evidence="1">Uncharacterized protein</fullName>
    </submittedName>
</protein>
<accession>A0A074ZRQ1</accession>
<dbReference type="RefSeq" id="XP_009166482.1">
    <property type="nucleotide sequence ID" value="XM_009168218.1"/>
</dbReference>
<dbReference type="Proteomes" id="UP000054324">
    <property type="component" value="Unassembled WGS sequence"/>
</dbReference>
<evidence type="ECO:0000313" key="2">
    <source>
        <dbReference type="Proteomes" id="UP000054324"/>
    </source>
</evidence>
<evidence type="ECO:0000313" key="1">
    <source>
        <dbReference type="EMBL" id="KER29766.1"/>
    </source>
</evidence>
<reference evidence="1 2" key="1">
    <citation type="submission" date="2013-11" db="EMBL/GenBank/DDBJ databases">
        <title>Opisthorchis viverrini - life in the bile duct.</title>
        <authorList>
            <person name="Young N.D."/>
            <person name="Nagarajan N."/>
            <person name="Lin S.J."/>
            <person name="Korhonen P.K."/>
            <person name="Jex A.R."/>
            <person name="Hall R.S."/>
            <person name="Safavi-Hemami H."/>
            <person name="Kaewkong W."/>
            <person name="Bertrand D."/>
            <person name="Gao S."/>
            <person name="Seet Q."/>
            <person name="Wongkham S."/>
            <person name="Teh B.T."/>
            <person name="Wongkham C."/>
            <person name="Intapan P.M."/>
            <person name="Maleewong W."/>
            <person name="Yang X."/>
            <person name="Hu M."/>
            <person name="Wang Z."/>
            <person name="Hofmann A."/>
            <person name="Sternberg P.W."/>
            <person name="Tan P."/>
            <person name="Wang J."/>
            <person name="Gasser R.B."/>
        </authorList>
    </citation>
    <scope>NUCLEOTIDE SEQUENCE [LARGE SCALE GENOMIC DNA]</scope>
</reference>
<dbReference type="GeneID" id="20317863"/>
<name>A0A074ZRQ1_OPIVI</name>
<organism evidence="1 2">
    <name type="scientific">Opisthorchis viverrini</name>
    <name type="common">Southeast Asian liver fluke</name>
    <dbReference type="NCBI Taxonomy" id="6198"/>
    <lineage>
        <taxon>Eukaryota</taxon>
        <taxon>Metazoa</taxon>
        <taxon>Spiralia</taxon>
        <taxon>Lophotrochozoa</taxon>
        <taxon>Platyhelminthes</taxon>
        <taxon>Trematoda</taxon>
        <taxon>Digenea</taxon>
        <taxon>Opisthorchiida</taxon>
        <taxon>Opisthorchiata</taxon>
        <taxon>Opisthorchiidae</taxon>
        <taxon>Opisthorchis</taxon>
    </lineage>
</organism>
<gene>
    <name evidence="1" type="ORF">T265_03676</name>
</gene>
<dbReference type="CTD" id="20317863"/>